<feature type="region of interest" description="Disordered" evidence="1">
    <location>
        <begin position="74"/>
        <end position="138"/>
    </location>
</feature>
<evidence type="ECO:0000313" key="2">
    <source>
        <dbReference type="EnsemblMetazoa" id="ADIR011674-PA"/>
    </source>
</evidence>
<sequence>MSSETEEELERVLRAYCNIMTTNPVLLQQQLALHAVLEWNGRFVCGRRHIIRFLLHKQRAGALHGHWFERPQPWNPTADSSARAHHLSKATSAARKGRSERSSHEDSSQANRSTTQPTTTTTSSGSSNTNTVTNLETEDLGVTMLGSTSFAEEETATGHGQLSVAPSAEEAAAAAGFRTPPHATAGHGQRPVAPFSYQALHYGELARDTDDESDSSSSTSDSFDPTKQTNDDGAEYDELQSLQASGTMAGSLCAGNEGSCSSSTGTTANITRLALSYRVQKSNREPRYTLIVYDCPLFRSERNTVRRKLLFETEEMQHPDAATTNRAAPAKPLPVPPGTPIKRRRNVGVPAGAIQPVPVRTQRKHPSSMGRTERKQSRLASSVSDVSRGGQSSGVVGSSVSGSGNAATTLIRLGNTPAEQTNVARPNRFPRPLVPGTQLIREDDGACAI</sequence>
<organism evidence="2 3">
    <name type="scientific">Anopheles dirus</name>
    <dbReference type="NCBI Taxonomy" id="7168"/>
    <lineage>
        <taxon>Eukaryota</taxon>
        <taxon>Metazoa</taxon>
        <taxon>Ecdysozoa</taxon>
        <taxon>Arthropoda</taxon>
        <taxon>Hexapoda</taxon>
        <taxon>Insecta</taxon>
        <taxon>Pterygota</taxon>
        <taxon>Neoptera</taxon>
        <taxon>Endopterygota</taxon>
        <taxon>Diptera</taxon>
        <taxon>Nematocera</taxon>
        <taxon>Culicoidea</taxon>
        <taxon>Culicidae</taxon>
        <taxon>Anophelinae</taxon>
        <taxon>Anopheles</taxon>
    </lineage>
</organism>
<feature type="region of interest" description="Disordered" evidence="1">
    <location>
        <begin position="151"/>
        <end position="174"/>
    </location>
</feature>
<feature type="compositionally biased region" description="Low complexity" evidence="1">
    <location>
        <begin position="111"/>
        <end position="134"/>
    </location>
</feature>
<dbReference type="AlphaFoldDB" id="A0A182NVH3"/>
<proteinExistence type="predicted"/>
<reference evidence="2" key="2">
    <citation type="submission" date="2020-05" db="UniProtKB">
        <authorList>
            <consortium name="EnsemblMetazoa"/>
        </authorList>
    </citation>
    <scope>IDENTIFICATION</scope>
    <source>
        <strain evidence="2">WRAIR2</strain>
    </source>
</reference>
<accession>A0A182NVH3</accession>
<keyword evidence="3" id="KW-1185">Reference proteome</keyword>
<feature type="compositionally biased region" description="Low complexity" evidence="1">
    <location>
        <begin position="381"/>
        <end position="404"/>
    </location>
</feature>
<reference evidence="3" key="1">
    <citation type="submission" date="2013-03" db="EMBL/GenBank/DDBJ databases">
        <title>The Genome Sequence of Anopheles dirus WRAIR2.</title>
        <authorList>
            <consortium name="The Broad Institute Genomics Platform"/>
            <person name="Neafsey D.E."/>
            <person name="Walton C."/>
            <person name="Walker B."/>
            <person name="Young S.K."/>
            <person name="Zeng Q."/>
            <person name="Gargeya S."/>
            <person name="Fitzgerald M."/>
            <person name="Haas B."/>
            <person name="Abouelleil A."/>
            <person name="Allen A.W."/>
            <person name="Alvarado L."/>
            <person name="Arachchi H.M."/>
            <person name="Berlin A.M."/>
            <person name="Chapman S.B."/>
            <person name="Gainer-Dewar J."/>
            <person name="Goldberg J."/>
            <person name="Griggs A."/>
            <person name="Gujja S."/>
            <person name="Hansen M."/>
            <person name="Howarth C."/>
            <person name="Imamovic A."/>
            <person name="Ireland A."/>
            <person name="Larimer J."/>
            <person name="McCowan C."/>
            <person name="Murphy C."/>
            <person name="Pearson M."/>
            <person name="Poon T.W."/>
            <person name="Priest M."/>
            <person name="Roberts A."/>
            <person name="Saif S."/>
            <person name="Shea T."/>
            <person name="Sisk P."/>
            <person name="Sykes S."/>
            <person name="Wortman J."/>
            <person name="Nusbaum C."/>
            <person name="Birren B."/>
        </authorList>
    </citation>
    <scope>NUCLEOTIDE SEQUENCE [LARGE SCALE GENOMIC DNA]</scope>
    <source>
        <strain evidence="3">WRAIR2</strain>
    </source>
</reference>
<dbReference type="Proteomes" id="UP000075884">
    <property type="component" value="Unassembled WGS sequence"/>
</dbReference>
<evidence type="ECO:0000313" key="3">
    <source>
        <dbReference type="Proteomes" id="UP000075884"/>
    </source>
</evidence>
<name>A0A182NVH3_9DIPT</name>
<evidence type="ECO:0000256" key="1">
    <source>
        <dbReference type="SAM" id="MobiDB-lite"/>
    </source>
</evidence>
<feature type="compositionally biased region" description="Basic and acidic residues" evidence="1">
    <location>
        <begin position="97"/>
        <end position="107"/>
    </location>
</feature>
<dbReference type="VEuPathDB" id="VectorBase:ADIR011674"/>
<dbReference type="EnsemblMetazoa" id="ADIR011674-RA">
    <property type="protein sequence ID" value="ADIR011674-PA"/>
    <property type="gene ID" value="ADIR011674"/>
</dbReference>
<feature type="region of interest" description="Disordered" evidence="1">
    <location>
        <begin position="206"/>
        <end position="233"/>
    </location>
</feature>
<protein>
    <submittedName>
        <fullName evidence="2">Uncharacterized protein</fullName>
    </submittedName>
</protein>
<feature type="region of interest" description="Disordered" evidence="1">
    <location>
        <begin position="317"/>
        <end position="404"/>
    </location>
</feature>